<dbReference type="EMBL" id="CP158375">
    <property type="protein sequence ID" value="XDO97127.1"/>
    <property type="molecule type" value="Genomic_DNA"/>
</dbReference>
<feature type="transmembrane region" description="Helical" evidence="1">
    <location>
        <begin position="6"/>
        <end position="23"/>
    </location>
</feature>
<protein>
    <submittedName>
        <fullName evidence="2">Uncharacterized protein</fullName>
    </submittedName>
</protein>
<dbReference type="RefSeq" id="WP_369060134.1">
    <property type="nucleotide sequence ID" value="NZ_CP158375.1"/>
</dbReference>
<dbReference type="PROSITE" id="PS51257">
    <property type="entry name" value="PROKAR_LIPOPROTEIN"/>
    <property type="match status" value="1"/>
</dbReference>
<proteinExistence type="predicted"/>
<feature type="transmembrane region" description="Helical" evidence="1">
    <location>
        <begin position="102"/>
        <end position="126"/>
    </location>
</feature>
<keyword evidence="1" id="KW-0812">Transmembrane</keyword>
<keyword evidence="1" id="KW-1133">Transmembrane helix</keyword>
<organism evidence="2">
    <name type="scientific">Caulobacter sp. 73W</name>
    <dbReference type="NCBI Taxonomy" id="3161137"/>
    <lineage>
        <taxon>Bacteria</taxon>
        <taxon>Pseudomonadati</taxon>
        <taxon>Pseudomonadota</taxon>
        <taxon>Alphaproteobacteria</taxon>
        <taxon>Caulobacterales</taxon>
        <taxon>Caulobacteraceae</taxon>
        <taxon>Caulobacter</taxon>
    </lineage>
</organism>
<sequence length="131" mass="14261">MEDLFRSYWWLLFPLFGFACAGWDSWLKFRRQQATIDLLKTYAAKGAEPPAQLLEALERPPSESGANGVGGKGREGHLYSVVMFGVMALGFTYAAVTDLFGVGSAFVIVSVVMAALALASLVILIVTRPRD</sequence>
<evidence type="ECO:0000256" key="1">
    <source>
        <dbReference type="SAM" id="Phobius"/>
    </source>
</evidence>
<keyword evidence="1" id="KW-0472">Membrane</keyword>
<dbReference type="AlphaFoldDB" id="A0AB39KT82"/>
<name>A0AB39KT82_9CAUL</name>
<feature type="transmembrane region" description="Helical" evidence="1">
    <location>
        <begin position="78"/>
        <end position="96"/>
    </location>
</feature>
<accession>A0AB39KT82</accession>
<reference evidence="2" key="1">
    <citation type="submission" date="2024-06" db="EMBL/GenBank/DDBJ databases">
        <title>Caulobacter inopinatus, sp. nov.</title>
        <authorList>
            <person name="Donachie S.P."/>
        </authorList>
    </citation>
    <scope>NUCLEOTIDE SEQUENCE</scope>
    <source>
        <strain evidence="2">73W</strain>
    </source>
</reference>
<evidence type="ECO:0000313" key="2">
    <source>
        <dbReference type="EMBL" id="XDO97127.1"/>
    </source>
</evidence>
<gene>
    <name evidence="2" type="ORF">ABOZ73_01490</name>
</gene>